<reference evidence="9" key="1">
    <citation type="submission" date="2023-03" db="EMBL/GenBank/DDBJ databases">
        <title>Massive genome expansion in bonnet fungi (Mycena s.s.) driven by repeated elements and novel gene families across ecological guilds.</title>
        <authorList>
            <consortium name="Lawrence Berkeley National Laboratory"/>
            <person name="Harder C.B."/>
            <person name="Miyauchi S."/>
            <person name="Viragh M."/>
            <person name="Kuo A."/>
            <person name="Thoen E."/>
            <person name="Andreopoulos B."/>
            <person name="Lu D."/>
            <person name="Skrede I."/>
            <person name="Drula E."/>
            <person name="Henrissat B."/>
            <person name="Morin E."/>
            <person name="Kohler A."/>
            <person name="Barry K."/>
            <person name="LaButti K."/>
            <person name="Morin E."/>
            <person name="Salamov A."/>
            <person name="Lipzen A."/>
            <person name="Mereny Z."/>
            <person name="Hegedus B."/>
            <person name="Baldrian P."/>
            <person name="Stursova M."/>
            <person name="Weitz H."/>
            <person name="Taylor A."/>
            <person name="Grigoriev I.V."/>
            <person name="Nagy L.G."/>
            <person name="Martin F."/>
            <person name="Kauserud H."/>
        </authorList>
    </citation>
    <scope>NUCLEOTIDE SEQUENCE</scope>
    <source>
        <strain evidence="9">9284</strain>
    </source>
</reference>
<evidence type="ECO:0000313" key="10">
    <source>
        <dbReference type="Proteomes" id="UP001221142"/>
    </source>
</evidence>
<evidence type="ECO:0000256" key="4">
    <source>
        <dbReference type="ARBA" id="ARBA00034617"/>
    </source>
</evidence>
<feature type="domain" description="Helicase C-terminal" evidence="8">
    <location>
        <begin position="221"/>
        <end position="437"/>
    </location>
</feature>
<name>A0AAD7AXW2_9AGAR</name>
<dbReference type="GO" id="GO:0009378">
    <property type="term" value="F:four-way junction helicase activity"/>
    <property type="evidence" value="ECO:0007669"/>
    <property type="project" value="TreeGrafter"/>
</dbReference>
<accession>A0AAD7AXW2</accession>
<feature type="compositionally biased region" description="Basic residues" evidence="6">
    <location>
        <begin position="518"/>
        <end position="527"/>
    </location>
</feature>
<dbReference type="GO" id="GO:0005737">
    <property type="term" value="C:cytoplasm"/>
    <property type="evidence" value="ECO:0007669"/>
    <property type="project" value="TreeGrafter"/>
</dbReference>
<dbReference type="InterPro" id="IPR027417">
    <property type="entry name" value="P-loop_NTPase"/>
</dbReference>
<feature type="domain" description="Helicase ATP-binding" evidence="7">
    <location>
        <begin position="77"/>
        <end position="260"/>
    </location>
</feature>
<evidence type="ECO:0000256" key="3">
    <source>
        <dbReference type="ARBA" id="ARBA00022840"/>
    </source>
</evidence>
<dbReference type="PANTHER" id="PTHR13710:SF154">
    <property type="entry name" value="RECQ HELICASE, PUTATIVE (AFU_ORTHOLOGUE AFUA_6G14720)-RELATED"/>
    <property type="match status" value="1"/>
</dbReference>
<dbReference type="SMART" id="SM00487">
    <property type="entry name" value="DEXDc"/>
    <property type="match status" value="1"/>
</dbReference>
<evidence type="ECO:0000256" key="2">
    <source>
        <dbReference type="ARBA" id="ARBA00022741"/>
    </source>
</evidence>
<dbReference type="AlphaFoldDB" id="A0AAD7AXW2"/>
<dbReference type="PROSITE" id="PS51192">
    <property type="entry name" value="HELICASE_ATP_BIND_1"/>
    <property type="match status" value="1"/>
</dbReference>
<dbReference type="Pfam" id="PF00271">
    <property type="entry name" value="Helicase_C"/>
    <property type="match status" value="1"/>
</dbReference>
<keyword evidence="3" id="KW-0067">ATP-binding</keyword>
<gene>
    <name evidence="9" type="ORF">FB45DRAFT_1085564</name>
</gene>
<dbReference type="InterPro" id="IPR014001">
    <property type="entry name" value="Helicase_ATP-bd"/>
</dbReference>
<feature type="region of interest" description="Disordered" evidence="6">
    <location>
        <begin position="620"/>
        <end position="678"/>
    </location>
</feature>
<comment type="caution">
    <text evidence="9">The sequence shown here is derived from an EMBL/GenBank/DDBJ whole genome shotgun (WGS) entry which is preliminary data.</text>
</comment>
<keyword evidence="9" id="KW-0347">Helicase</keyword>
<evidence type="ECO:0000259" key="7">
    <source>
        <dbReference type="PROSITE" id="PS51192"/>
    </source>
</evidence>
<organism evidence="9 10">
    <name type="scientific">Roridomyces roridus</name>
    <dbReference type="NCBI Taxonomy" id="1738132"/>
    <lineage>
        <taxon>Eukaryota</taxon>
        <taxon>Fungi</taxon>
        <taxon>Dikarya</taxon>
        <taxon>Basidiomycota</taxon>
        <taxon>Agaricomycotina</taxon>
        <taxon>Agaricomycetes</taxon>
        <taxon>Agaricomycetidae</taxon>
        <taxon>Agaricales</taxon>
        <taxon>Marasmiineae</taxon>
        <taxon>Mycenaceae</taxon>
        <taxon>Roridomyces</taxon>
    </lineage>
</organism>
<dbReference type="GO" id="GO:0005694">
    <property type="term" value="C:chromosome"/>
    <property type="evidence" value="ECO:0007669"/>
    <property type="project" value="TreeGrafter"/>
</dbReference>
<evidence type="ECO:0000256" key="6">
    <source>
        <dbReference type="SAM" id="MobiDB-lite"/>
    </source>
</evidence>
<keyword evidence="10" id="KW-1185">Reference proteome</keyword>
<dbReference type="InterPro" id="IPR001650">
    <property type="entry name" value="Helicase_C-like"/>
</dbReference>
<dbReference type="InterPro" id="IPR011545">
    <property type="entry name" value="DEAD/DEAH_box_helicase_dom"/>
</dbReference>
<dbReference type="EMBL" id="JARKIF010000124">
    <property type="protein sequence ID" value="KAJ7603812.1"/>
    <property type="molecule type" value="Genomic_DNA"/>
</dbReference>
<comment type="catalytic activity">
    <reaction evidence="4">
        <text>Couples ATP hydrolysis with the unwinding of duplex DNA by translocating in the 3'-5' direction.</text>
        <dbReference type="EC" id="5.6.2.4"/>
    </reaction>
</comment>
<dbReference type="GO" id="GO:0005524">
    <property type="term" value="F:ATP binding"/>
    <property type="evidence" value="ECO:0007669"/>
    <property type="project" value="UniProtKB-KW"/>
</dbReference>
<feature type="compositionally biased region" description="Basic residues" evidence="6">
    <location>
        <begin position="622"/>
        <end position="631"/>
    </location>
</feature>
<dbReference type="SMART" id="SM00490">
    <property type="entry name" value="HELICc"/>
    <property type="match status" value="1"/>
</dbReference>
<proteinExistence type="inferred from homology"/>
<dbReference type="Pfam" id="PF00270">
    <property type="entry name" value="DEAD"/>
    <property type="match status" value="1"/>
</dbReference>
<dbReference type="Gene3D" id="3.40.50.300">
    <property type="entry name" value="P-loop containing nucleotide triphosphate hydrolases"/>
    <property type="match status" value="2"/>
</dbReference>
<dbReference type="GO" id="GO:0003676">
    <property type="term" value="F:nucleic acid binding"/>
    <property type="evidence" value="ECO:0007669"/>
    <property type="project" value="InterPro"/>
</dbReference>
<evidence type="ECO:0000256" key="5">
    <source>
        <dbReference type="ARBA" id="ARBA00034808"/>
    </source>
</evidence>
<dbReference type="SUPFAM" id="SSF52540">
    <property type="entry name" value="P-loop containing nucleoside triphosphate hydrolases"/>
    <property type="match status" value="1"/>
</dbReference>
<protein>
    <recommendedName>
        <fullName evidence="5">DNA 3'-5' helicase</fullName>
        <ecNumber evidence="5">5.6.2.4</ecNumber>
    </recommendedName>
</protein>
<feature type="region of interest" description="Disordered" evidence="6">
    <location>
        <begin position="511"/>
        <end position="532"/>
    </location>
</feature>
<comment type="similarity">
    <text evidence="1">Belongs to the helicase family. RecQ subfamily.</text>
</comment>
<evidence type="ECO:0000259" key="8">
    <source>
        <dbReference type="PROSITE" id="PS51194"/>
    </source>
</evidence>
<dbReference type="EC" id="5.6.2.4" evidence="5"/>
<dbReference type="PROSITE" id="PS51194">
    <property type="entry name" value="HELICASE_CTER"/>
    <property type="match status" value="1"/>
</dbReference>
<evidence type="ECO:0000256" key="1">
    <source>
        <dbReference type="ARBA" id="ARBA00005446"/>
    </source>
</evidence>
<dbReference type="GO" id="GO:0000724">
    <property type="term" value="P:double-strand break repair via homologous recombination"/>
    <property type="evidence" value="ECO:0007669"/>
    <property type="project" value="TreeGrafter"/>
</dbReference>
<evidence type="ECO:0000313" key="9">
    <source>
        <dbReference type="EMBL" id="KAJ7603812.1"/>
    </source>
</evidence>
<dbReference type="PANTHER" id="PTHR13710">
    <property type="entry name" value="DNA HELICASE RECQ FAMILY MEMBER"/>
    <property type="match status" value="1"/>
</dbReference>
<keyword evidence="2" id="KW-0547">Nucleotide-binding</keyword>
<sequence>MDTYIPNPPLIPPNLHELTPAELKSLFYDLLPQDTTTTPYIESLSPHEATESIRACIIAFFATPKHVVPRPFQLQATVALSRGRDVIVDCGTGSGKTLCQILPNLLHPTSTSITISPLKRLQVVQAAEFERWGIKTVCINEDTPNDPELWARIRTGYYQHLIVQPEQLKTFQGHLPRLARLLDVPQFTKTISRVHVDEGHNHVLAGLPRFGLSAFRPSWGSLKDLRLRLRKGVPFEVLSGTFPPHIKSAVVDHLQFHPSNILSIKLSSNRPNTSYATHPIVGKLSDLRNLNFLIGSPHTFLRKTIVFHDNRQEASDAAVFGMSQDYLTKIFNDFSDPDGTCKILHGTEGASTGIDVGDIDAVIDYGCPQNMCTALQRAGRCGRRGQPSVYIVMPEPWAYTASLDALGAEGTDPDRPISGRLLKDSKKPDRAGLAMILYVRSTLCLRDMIRRYLADESEHALAISTSWCCDRPHLGDPFRQYDKTVFFPGRFLYLADDGAVWAGDEDDAGRVMLDPPKGTKRKRRRGPANRPIAQRVPLHERLTRWVDAAHTSDPLRAARLRTFILSDADLVSLATAHPDRVQSVTDVVAILQGTAEWEEEWGAQVFEVISTYDAEIAPPATRSRRQTKKKKVEVLTDEEDGDESSDHRPDPAPLSEVSTNVRRTARNRAPTWKLRPQN</sequence>
<dbReference type="Proteomes" id="UP001221142">
    <property type="component" value="Unassembled WGS sequence"/>
</dbReference>
<dbReference type="GO" id="GO:0043138">
    <property type="term" value="F:3'-5' DNA helicase activity"/>
    <property type="evidence" value="ECO:0007669"/>
    <property type="project" value="UniProtKB-EC"/>
</dbReference>
<keyword evidence="9" id="KW-0378">Hydrolase</keyword>